<proteinExistence type="predicted"/>
<dbReference type="EMBL" id="KP899804">
    <property type="protein sequence ID" value="AKJ19904.1"/>
    <property type="molecule type" value="Genomic_DNA"/>
</dbReference>
<reference evidence="11" key="3">
    <citation type="submission" date="2018-08" db="EMBL/GenBank/DDBJ databases">
        <authorList>
            <person name="Ashton P.M."/>
            <person name="Dallman T."/>
            <person name="Nair S."/>
            <person name="De Pinna E."/>
            <person name="Peters T."/>
            <person name="Grant K."/>
        </authorList>
    </citation>
    <scope>NUCLEOTIDE SEQUENCE [LARGE SCALE GENOMIC DNA]</scope>
    <source>
        <strain evidence="11">29290</strain>
    </source>
</reference>
<dbReference type="EMBL" id="RSUA01000049">
    <property type="protein sequence ID" value="MIT51222.1"/>
    <property type="molecule type" value="Genomic_DNA"/>
</dbReference>
<dbReference type="EMBL" id="DAANFV010000021">
    <property type="protein sequence ID" value="HAC9688126.1"/>
    <property type="molecule type" value="Genomic_DNA"/>
</dbReference>
<evidence type="ECO:0000313" key="8">
    <source>
        <dbReference type="EMBL" id="HAD3314400.1"/>
    </source>
</evidence>
<keyword evidence="2" id="KW-0614">Plasmid</keyword>
<geneLocation type="plasmid" evidence="3">
    <name>pB71</name>
</geneLocation>
<dbReference type="EMBL" id="KP899806">
    <property type="protein sequence ID" value="AKJ20282.1"/>
    <property type="molecule type" value="Genomic_DNA"/>
</dbReference>
<evidence type="ECO:0000313" key="4">
    <source>
        <dbReference type="EMBL" id="HAC9688126.1"/>
    </source>
</evidence>
<evidence type="ECO:0000313" key="7">
    <source>
        <dbReference type="EMBL" id="HAC9896304.1"/>
    </source>
</evidence>
<reference evidence="4" key="2">
    <citation type="journal article" date="2018" name="Genome Biol.">
        <title>SKESA: strategic k-mer extension for scrupulous assemblies.</title>
        <authorList>
            <person name="Souvorov A."/>
            <person name="Agarwala R."/>
            <person name="Lipman D.J."/>
        </authorList>
    </citation>
    <scope>NUCLEOTIDE SEQUENCE</scope>
    <source>
        <strain evidence="10">2011-60-876-1</strain>
        <strain evidence="9">373DRC</strain>
        <strain evidence="6">D14916</strain>
        <strain evidence="7">I32</strain>
        <strain evidence="4">S05012-15</strain>
        <strain evidence="5">S05117-15</strain>
        <strain evidence="8">Typhimurium</strain>
    </source>
</reference>
<geneLocation type="plasmid" evidence="1">
    <name>pF8475</name>
</geneLocation>
<evidence type="ECO:0000313" key="9">
    <source>
        <dbReference type="EMBL" id="HAF0198248.1"/>
    </source>
</evidence>
<dbReference type="EMBL" id="DAATUV010000037">
    <property type="protein sequence ID" value="HAF0198248.1"/>
    <property type="molecule type" value="Genomic_DNA"/>
</dbReference>
<evidence type="ECO:0000313" key="6">
    <source>
        <dbReference type="EMBL" id="HAC9822427.1"/>
    </source>
</evidence>
<dbReference type="EMBL" id="DAAOJG010000030">
    <property type="protein sequence ID" value="HAD3314400.1"/>
    <property type="molecule type" value="Genomic_DNA"/>
</dbReference>
<evidence type="ECO:0000313" key="3">
    <source>
        <dbReference type="EMBL" id="AKJ20282.1"/>
    </source>
</evidence>
<sequence length="174" mass="20177">MNIENQDLFNTFAAVISSHIVEQPSSCYYLHDNEIDFTILKHSIIDKDKNLLYVIRPSGTCLLRCDKYFFPNYYLTSRGDYKAFKYVHFNLATREAEEITWQQAFEILSKPGRPPLRGSLGKFDYLKLVIDDLRARGYADFLPAYNLDGLRHFAVKDERPSLVSYIDNVMALCA</sequence>
<evidence type="ECO:0000313" key="11">
    <source>
        <dbReference type="EMBL" id="MIT51222.1"/>
    </source>
</evidence>
<organism evidence="2">
    <name type="scientific">Salmonella typhimurium</name>
    <dbReference type="NCBI Taxonomy" id="90371"/>
    <lineage>
        <taxon>Bacteria</taxon>
        <taxon>Pseudomonadati</taxon>
        <taxon>Pseudomonadota</taxon>
        <taxon>Gammaproteobacteria</taxon>
        <taxon>Enterobacterales</taxon>
        <taxon>Enterobacteriaceae</taxon>
        <taxon>Salmonella</taxon>
    </lineage>
</organism>
<dbReference type="RefSeq" id="WP_001019609.1">
    <property type="nucleotide sequence ID" value="NZ_CBDFRU010000021.1"/>
</dbReference>
<protein>
    <submittedName>
        <fullName evidence="2">Uncharacterized protein</fullName>
    </submittedName>
</protein>
<accession>A0A6C8YTN9</accession>
<dbReference type="Proteomes" id="UP000885258">
    <property type="component" value="Unassembled WGS sequence"/>
</dbReference>
<evidence type="ECO:0000313" key="2">
    <source>
        <dbReference type="EMBL" id="AKJ20103.1"/>
    </source>
</evidence>
<dbReference type="EMBL" id="KP899805">
    <property type="protein sequence ID" value="AKJ20103.1"/>
    <property type="molecule type" value="Genomic_DNA"/>
</dbReference>
<geneLocation type="plasmid" evidence="2">
    <name>p109/9</name>
</geneLocation>
<dbReference type="EMBL" id="DAANHM010000037">
    <property type="protein sequence ID" value="HAC9896304.1"/>
    <property type="molecule type" value="Genomic_DNA"/>
</dbReference>
<evidence type="ECO:0000313" key="10">
    <source>
        <dbReference type="EMBL" id="HAF0254232.1"/>
    </source>
</evidence>
<evidence type="ECO:0000313" key="5">
    <source>
        <dbReference type="EMBL" id="HAC9692562.1"/>
    </source>
</evidence>
<dbReference type="EMBL" id="DAATVE010000034">
    <property type="protein sequence ID" value="HAF0254232.1"/>
    <property type="molecule type" value="Genomic_DNA"/>
</dbReference>
<dbReference type="AlphaFoldDB" id="A0A0G3B216"/>
<dbReference type="EMBL" id="DAANGX010000034">
    <property type="protein sequence ID" value="HAC9822427.1"/>
    <property type="molecule type" value="Genomic_DNA"/>
</dbReference>
<accession>A0A0G3B216</accession>
<evidence type="ECO:0000313" key="1">
    <source>
        <dbReference type="EMBL" id="AKJ19904.1"/>
    </source>
</evidence>
<gene>
    <name evidence="11" type="ORF">AU613_20455</name>
    <name evidence="5" type="ORF">G0K70_18185</name>
    <name evidence="4" type="ORF">G0K78_21420</name>
    <name evidence="6" type="ORF">G0L07_11695</name>
    <name evidence="7" type="ORF">G0L24_19935</name>
    <name evidence="8" type="ORF">G1O83_23630</name>
    <name evidence="10" type="ORF">G9C49_004250</name>
    <name evidence="9" type="ORF">GTH89_21405</name>
</gene>
<dbReference type="PATRIC" id="fig|28901.787.peg.1364"/>
<reference evidence="6" key="4">
    <citation type="submission" date="2019-08" db="EMBL/GenBank/DDBJ databases">
        <authorList>
            <consortium name="NCBI Pathogen Detection Project"/>
        </authorList>
    </citation>
    <scope>NUCLEOTIDE SEQUENCE</scope>
    <source>
        <strain evidence="10">2011-60-876-1</strain>
        <strain evidence="9">373DRC</strain>
        <strain evidence="6">D14916</strain>
        <strain evidence="7">I32</strain>
        <strain evidence="4">S05012-15</strain>
        <strain evidence="5">S05117-15</strain>
        <strain evidence="8">Typhimurium</strain>
    </source>
</reference>
<name>A0A0G3B216_SALTM</name>
<dbReference type="EMBL" id="DAANFW010000018">
    <property type="protein sequence ID" value="HAC9692562.1"/>
    <property type="molecule type" value="Genomic_DNA"/>
</dbReference>
<reference evidence="2" key="1">
    <citation type="submission" date="2015-03" db="EMBL/GenBank/DDBJ databases">
        <title>Complete genome sequences of four Salmonella Typhimurium IncHI1 plasmids and their characteristics.</title>
        <authorList>
            <person name="Kubasova T."/>
            <person name="Matiasovicova J."/>
            <person name="Cejkova D."/>
            <person name="Sekelova Z."/>
            <person name="Polansky O."/>
            <person name="Medvecky M."/>
            <person name="Rychlik I."/>
            <person name="Juricova H."/>
        </authorList>
    </citation>
    <scope>NUCLEOTIDE SEQUENCE</scope>
    <source>
        <strain evidence="2">109/9</strain>
        <strain evidence="3">B71</strain>
        <strain evidence="1">F8475</strain>
        <plasmid evidence="2">p109/9</plasmid>
        <plasmid evidence="3">pB71</plasmid>
        <plasmid evidence="1">pF8475</plasmid>
    </source>
</reference>